<keyword evidence="5" id="KW-0805">Transcription regulation</keyword>
<dbReference type="Proteomes" id="UP000325081">
    <property type="component" value="Unassembled WGS sequence"/>
</dbReference>
<dbReference type="Pfam" id="PF01429">
    <property type="entry name" value="MBD"/>
    <property type="match status" value="1"/>
</dbReference>
<evidence type="ECO:0000256" key="8">
    <source>
        <dbReference type="ARBA" id="ARBA00023242"/>
    </source>
</evidence>
<dbReference type="PROSITE" id="PS51050">
    <property type="entry name" value="ZF_CW"/>
    <property type="match status" value="1"/>
</dbReference>
<keyword evidence="6" id="KW-0238">DNA-binding</keyword>
<sequence>MILFDTDNLIHIFSLSSLTKFRESRFYYIVPFYYYCVSICTRKMAREANKPAKRVWESVQLYTVRCGKCAKWRLIPTKQKYEQIRERIGQESFVCETGREWRPNISCNDEPDVQQDGSLMWAMDKPGVPQTPANWQRIIRVRAEGGTKFADVYYVSPSNKRLRSKVELERYLAENPSYKREGVDISRFSFQSPVALEADYVNAKRRLVAASSPDKSALISPSENVKSQQNRTIPEVKGARDLTRPYFQHW</sequence>
<dbReference type="InterPro" id="IPR016177">
    <property type="entry name" value="DNA-bd_dom_sf"/>
</dbReference>
<evidence type="ECO:0000256" key="7">
    <source>
        <dbReference type="ARBA" id="ARBA00023163"/>
    </source>
</evidence>
<evidence type="ECO:0000313" key="12">
    <source>
        <dbReference type="Proteomes" id="UP000325081"/>
    </source>
</evidence>
<comment type="caution">
    <text evidence="11">The sequence shown here is derived from an EMBL/GenBank/DDBJ whole genome shotgun (WGS) entry which is preliminary data.</text>
</comment>
<dbReference type="SUPFAM" id="SSF54171">
    <property type="entry name" value="DNA-binding domain"/>
    <property type="match status" value="1"/>
</dbReference>
<feature type="domain" description="CW-type" evidence="10">
    <location>
        <begin position="50"/>
        <end position="115"/>
    </location>
</feature>
<dbReference type="InterPro" id="IPR001739">
    <property type="entry name" value="Methyl_CpG_DNA-bd"/>
</dbReference>
<keyword evidence="4" id="KW-0862">Zinc</keyword>
<feature type="domain" description="MBD" evidence="9">
    <location>
        <begin position="121"/>
        <end position="195"/>
    </location>
</feature>
<dbReference type="CDD" id="cd01396">
    <property type="entry name" value="MeCP2_MBD"/>
    <property type="match status" value="1"/>
</dbReference>
<keyword evidence="8" id="KW-0539">Nucleus</keyword>
<dbReference type="GO" id="GO:0005634">
    <property type="term" value="C:nucleus"/>
    <property type="evidence" value="ECO:0007669"/>
    <property type="project" value="UniProtKB-SubCell"/>
</dbReference>
<dbReference type="Gene3D" id="3.30.890.10">
    <property type="entry name" value="Methyl-cpg-binding Protein 2, Chain A"/>
    <property type="match status" value="1"/>
</dbReference>
<dbReference type="SMART" id="SM00391">
    <property type="entry name" value="MBD"/>
    <property type="match status" value="1"/>
</dbReference>
<evidence type="ECO:0000259" key="10">
    <source>
        <dbReference type="PROSITE" id="PS51050"/>
    </source>
</evidence>
<keyword evidence="3" id="KW-0863">Zinc-finger</keyword>
<comment type="subcellular location">
    <subcellularLocation>
        <location evidence="1">Nucleus</location>
    </subcellularLocation>
</comment>
<accession>A0A5A7PW53</accession>
<dbReference type="PROSITE" id="PS50982">
    <property type="entry name" value="MBD"/>
    <property type="match status" value="1"/>
</dbReference>
<keyword evidence="7" id="KW-0804">Transcription</keyword>
<dbReference type="InterPro" id="IPR011124">
    <property type="entry name" value="Znf_CW"/>
</dbReference>
<evidence type="ECO:0000256" key="6">
    <source>
        <dbReference type="ARBA" id="ARBA00023125"/>
    </source>
</evidence>
<proteinExistence type="predicted"/>
<evidence type="ECO:0000256" key="1">
    <source>
        <dbReference type="ARBA" id="ARBA00004123"/>
    </source>
</evidence>
<gene>
    <name evidence="11" type="ORF">STAS_13488</name>
</gene>
<dbReference type="GO" id="GO:0003677">
    <property type="term" value="F:DNA binding"/>
    <property type="evidence" value="ECO:0007669"/>
    <property type="project" value="UniProtKB-KW"/>
</dbReference>
<dbReference type="PANTHER" id="PTHR12396:SF0">
    <property type="entry name" value="METHYL-CPG BINDING DOMAIN PROTEIN-LIKE, ISOFORM C"/>
    <property type="match status" value="1"/>
</dbReference>
<dbReference type="EMBL" id="BKCP01005283">
    <property type="protein sequence ID" value="GER37099.1"/>
    <property type="molecule type" value="Genomic_DNA"/>
</dbReference>
<dbReference type="GO" id="GO:0008270">
    <property type="term" value="F:zinc ion binding"/>
    <property type="evidence" value="ECO:0007669"/>
    <property type="project" value="UniProtKB-KW"/>
</dbReference>
<evidence type="ECO:0000256" key="5">
    <source>
        <dbReference type="ARBA" id="ARBA00023015"/>
    </source>
</evidence>
<name>A0A5A7PW53_STRAF</name>
<protein>
    <submittedName>
        <fullName evidence="11">Methyl-CPG-binding domain protein 02</fullName>
    </submittedName>
</protein>
<keyword evidence="2" id="KW-0479">Metal-binding</keyword>
<evidence type="ECO:0000256" key="3">
    <source>
        <dbReference type="ARBA" id="ARBA00022771"/>
    </source>
</evidence>
<dbReference type="OrthoDB" id="10072024at2759"/>
<dbReference type="AlphaFoldDB" id="A0A5A7PW53"/>
<evidence type="ECO:0000313" key="11">
    <source>
        <dbReference type="EMBL" id="GER37099.1"/>
    </source>
</evidence>
<dbReference type="Pfam" id="PF07496">
    <property type="entry name" value="zf-CW"/>
    <property type="match status" value="1"/>
</dbReference>
<evidence type="ECO:0000259" key="9">
    <source>
        <dbReference type="PROSITE" id="PS50982"/>
    </source>
</evidence>
<reference evidence="12" key="1">
    <citation type="journal article" date="2019" name="Curr. Biol.">
        <title>Genome Sequence of Striga asiatica Provides Insight into the Evolution of Plant Parasitism.</title>
        <authorList>
            <person name="Yoshida S."/>
            <person name="Kim S."/>
            <person name="Wafula E.K."/>
            <person name="Tanskanen J."/>
            <person name="Kim Y.M."/>
            <person name="Honaas L."/>
            <person name="Yang Z."/>
            <person name="Spallek T."/>
            <person name="Conn C.E."/>
            <person name="Ichihashi Y."/>
            <person name="Cheong K."/>
            <person name="Cui S."/>
            <person name="Der J.P."/>
            <person name="Gundlach H."/>
            <person name="Jiao Y."/>
            <person name="Hori C."/>
            <person name="Ishida J.K."/>
            <person name="Kasahara H."/>
            <person name="Kiba T."/>
            <person name="Kim M.S."/>
            <person name="Koo N."/>
            <person name="Laohavisit A."/>
            <person name="Lee Y.H."/>
            <person name="Lumba S."/>
            <person name="McCourt P."/>
            <person name="Mortimer J.C."/>
            <person name="Mutuku J.M."/>
            <person name="Nomura T."/>
            <person name="Sasaki-Sekimoto Y."/>
            <person name="Seto Y."/>
            <person name="Wang Y."/>
            <person name="Wakatake T."/>
            <person name="Sakakibara H."/>
            <person name="Demura T."/>
            <person name="Yamaguchi S."/>
            <person name="Yoneyama K."/>
            <person name="Manabe R.I."/>
            <person name="Nelson D.C."/>
            <person name="Schulman A.H."/>
            <person name="Timko M.P."/>
            <person name="dePamphilis C.W."/>
            <person name="Choi D."/>
            <person name="Shirasu K."/>
        </authorList>
    </citation>
    <scope>NUCLEOTIDE SEQUENCE [LARGE SCALE GENOMIC DNA]</scope>
    <source>
        <strain evidence="12">cv. UVA1</strain>
    </source>
</reference>
<organism evidence="11 12">
    <name type="scientific">Striga asiatica</name>
    <name type="common">Asiatic witchweed</name>
    <name type="synonym">Buchnera asiatica</name>
    <dbReference type="NCBI Taxonomy" id="4170"/>
    <lineage>
        <taxon>Eukaryota</taxon>
        <taxon>Viridiplantae</taxon>
        <taxon>Streptophyta</taxon>
        <taxon>Embryophyta</taxon>
        <taxon>Tracheophyta</taxon>
        <taxon>Spermatophyta</taxon>
        <taxon>Magnoliopsida</taxon>
        <taxon>eudicotyledons</taxon>
        <taxon>Gunneridae</taxon>
        <taxon>Pentapetalae</taxon>
        <taxon>asterids</taxon>
        <taxon>lamiids</taxon>
        <taxon>Lamiales</taxon>
        <taxon>Orobanchaceae</taxon>
        <taxon>Buchnereae</taxon>
        <taxon>Striga</taxon>
    </lineage>
</organism>
<dbReference type="PANTHER" id="PTHR12396">
    <property type="entry name" value="METHYL-CPG BINDING PROTEIN, MBD"/>
    <property type="match status" value="1"/>
</dbReference>
<evidence type="ECO:0000256" key="4">
    <source>
        <dbReference type="ARBA" id="ARBA00022833"/>
    </source>
</evidence>
<keyword evidence="12" id="KW-1185">Reference proteome</keyword>
<evidence type="ECO:0000256" key="2">
    <source>
        <dbReference type="ARBA" id="ARBA00022723"/>
    </source>
</evidence>